<evidence type="ECO:0000313" key="3">
    <source>
        <dbReference type="Proteomes" id="UP000695022"/>
    </source>
</evidence>
<dbReference type="Proteomes" id="UP000695022">
    <property type="component" value="Unplaced"/>
</dbReference>
<keyword evidence="2" id="KW-0472">Membrane</keyword>
<name>A0ABM1EWG0_PRICU</name>
<protein>
    <submittedName>
        <fullName evidence="4">Uncharacterized protein LOC106816425</fullName>
    </submittedName>
</protein>
<keyword evidence="2" id="KW-1133">Transmembrane helix</keyword>
<gene>
    <name evidence="4" type="primary">LOC106816425</name>
</gene>
<evidence type="ECO:0000256" key="1">
    <source>
        <dbReference type="SAM" id="MobiDB-lite"/>
    </source>
</evidence>
<dbReference type="GeneID" id="106816425"/>
<feature type="region of interest" description="Disordered" evidence="1">
    <location>
        <begin position="1"/>
        <end position="78"/>
    </location>
</feature>
<organism evidence="3 4">
    <name type="scientific">Priapulus caudatus</name>
    <name type="common">Priapulid worm</name>
    <dbReference type="NCBI Taxonomy" id="37621"/>
    <lineage>
        <taxon>Eukaryota</taxon>
        <taxon>Metazoa</taxon>
        <taxon>Ecdysozoa</taxon>
        <taxon>Scalidophora</taxon>
        <taxon>Priapulida</taxon>
        <taxon>Priapulimorpha</taxon>
        <taxon>Priapulimorphida</taxon>
        <taxon>Priapulidae</taxon>
        <taxon>Priapulus</taxon>
    </lineage>
</organism>
<feature type="region of interest" description="Disordered" evidence="1">
    <location>
        <begin position="97"/>
        <end position="119"/>
    </location>
</feature>
<proteinExistence type="predicted"/>
<reference evidence="4" key="1">
    <citation type="submission" date="2025-08" db="UniProtKB">
        <authorList>
            <consortium name="RefSeq"/>
        </authorList>
    </citation>
    <scope>IDENTIFICATION</scope>
</reference>
<feature type="transmembrane region" description="Helical" evidence="2">
    <location>
        <begin position="212"/>
        <end position="232"/>
    </location>
</feature>
<keyword evidence="3" id="KW-1185">Reference proteome</keyword>
<feature type="transmembrane region" description="Helical" evidence="2">
    <location>
        <begin position="157"/>
        <end position="183"/>
    </location>
</feature>
<accession>A0ABM1EWG0</accession>
<evidence type="ECO:0000313" key="4">
    <source>
        <dbReference type="RefSeq" id="XP_014676531.1"/>
    </source>
</evidence>
<dbReference type="RefSeq" id="XP_014676531.1">
    <property type="nucleotide sequence ID" value="XM_014821045.1"/>
</dbReference>
<feature type="compositionally biased region" description="Polar residues" evidence="1">
    <location>
        <begin position="68"/>
        <end position="78"/>
    </location>
</feature>
<evidence type="ECO:0000256" key="2">
    <source>
        <dbReference type="SAM" id="Phobius"/>
    </source>
</evidence>
<feature type="non-terminal residue" evidence="4">
    <location>
        <position position="254"/>
    </location>
</feature>
<sequence length="254" mass="28547">MAMYREGIPKETEDADGVPISNNTDGLPDSEMMRYSEDSGYQTEPSLSLSSLKSDSSSSSDVTSTMSENTITGSSNSVTYSHDQFEDMNWNMNTRFDDTSPLLPTEHNRATDNSSSVHSDNTLEEDIKWDCATEYDTEEIGNTKGTGRLRTIQLAKLFIIIVTFALVFSCAILSKGCILLLTAQIGKSFKSFPVCESKRIIGKGLELPDTYAARWIWCLYFTVCFPYTIDFIECMRKIIFRTRIAWPSLNAFLI</sequence>
<keyword evidence="2" id="KW-0812">Transmembrane</keyword>
<feature type="compositionally biased region" description="Low complexity" evidence="1">
    <location>
        <begin position="46"/>
        <end position="67"/>
    </location>
</feature>